<dbReference type="AlphaFoldDB" id="A0A1Q4HZW4"/>
<dbReference type="Pfam" id="PF02515">
    <property type="entry name" value="CoA_transf_3"/>
    <property type="match status" value="2"/>
</dbReference>
<evidence type="ECO:0000313" key="2">
    <source>
        <dbReference type="EMBL" id="OJZ75261.1"/>
    </source>
</evidence>
<dbReference type="PANTHER" id="PTHR48207:SF3">
    <property type="entry name" value="SUCCINATE--HYDROXYMETHYLGLUTARATE COA-TRANSFERASE"/>
    <property type="match status" value="1"/>
</dbReference>
<dbReference type="Gene3D" id="3.40.50.10540">
    <property type="entry name" value="Crotonobetainyl-coa:carnitine coa-transferase, domain 1"/>
    <property type="match status" value="2"/>
</dbReference>
<dbReference type="Gene3D" id="3.30.1540.10">
    <property type="entry name" value="formyl-coa transferase, domain 3"/>
    <property type="match status" value="2"/>
</dbReference>
<accession>A0A1Q4HZW4</accession>
<dbReference type="SUPFAM" id="SSF89796">
    <property type="entry name" value="CoA-transferase family III (CaiB/BaiF)"/>
    <property type="match status" value="2"/>
</dbReference>
<evidence type="ECO:0000256" key="1">
    <source>
        <dbReference type="ARBA" id="ARBA00022679"/>
    </source>
</evidence>
<dbReference type="InterPro" id="IPR023606">
    <property type="entry name" value="CoA-Trfase_III_dom_1_sf"/>
</dbReference>
<comment type="caution">
    <text evidence="2">The sequence shown here is derived from an EMBL/GenBank/DDBJ whole genome shotgun (WGS) entry which is preliminary data.</text>
</comment>
<keyword evidence="1 2" id="KW-0808">Transferase</keyword>
<evidence type="ECO:0000313" key="3">
    <source>
        <dbReference type="Proteomes" id="UP000186438"/>
    </source>
</evidence>
<dbReference type="Proteomes" id="UP000186438">
    <property type="component" value="Unassembled WGS sequence"/>
</dbReference>
<organism evidence="2 3">
    <name type="scientific">Mycobacterium paraffinicum</name>
    <dbReference type="NCBI Taxonomy" id="53378"/>
    <lineage>
        <taxon>Bacteria</taxon>
        <taxon>Bacillati</taxon>
        <taxon>Actinomycetota</taxon>
        <taxon>Actinomycetes</taxon>
        <taxon>Mycobacteriales</taxon>
        <taxon>Mycobacteriaceae</taxon>
        <taxon>Mycobacterium</taxon>
    </lineage>
</organism>
<reference evidence="2 3" key="1">
    <citation type="submission" date="2016-11" db="EMBL/GenBank/DDBJ databases">
        <title>Genome sequences of unsequenced Mycobacteria.</title>
        <authorList>
            <person name="Greninger A.L."/>
            <person name="Fang F."/>
            <person name="Jerome K.R."/>
        </authorList>
    </citation>
    <scope>NUCLEOTIDE SEQUENCE [LARGE SCALE GENOMIC DNA]</scope>
    <source>
        <strain evidence="2 3">M11</strain>
    </source>
</reference>
<protein>
    <submittedName>
        <fullName evidence="2">CoA transferase</fullName>
    </submittedName>
</protein>
<dbReference type="InterPro" id="IPR003673">
    <property type="entry name" value="CoA-Trfase_fam_III"/>
</dbReference>
<dbReference type="OrthoDB" id="9797653at2"/>
<keyword evidence="3" id="KW-1185">Reference proteome</keyword>
<dbReference type="STRING" id="53378.BRW65_05480"/>
<name>A0A1Q4HZW4_9MYCO</name>
<dbReference type="InterPro" id="IPR050483">
    <property type="entry name" value="CoA-transferase_III_domain"/>
</dbReference>
<dbReference type="InterPro" id="IPR044855">
    <property type="entry name" value="CoA-Trfase_III_dom3_sf"/>
</dbReference>
<dbReference type="EMBL" id="MPNT01000003">
    <property type="protein sequence ID" value="OJZ75261.1"/>
    <property type="molecule type" value="Genomic_DNA"/>
</dbReference>
<dbReference type="RefSeq" id="WP_073872152.1">
    <property type="nucleotide sequence ID" value="NZ_MPNT01000003.1"/>
</dbReference>
<dbReference type="GO" id="GO:0008410">
    <property type="term" value="F:CoA-transferase activity"/>
    <property type="evidence" value="ECO:0007669"/>
    <property type="project" value="TreeGrafter"/>
</dbReference>
<proteinExistence type="predicted"/>
<dbReference type="PANTHER" id="PTHR48207">
    <property type="entry name" value="SUCCINATE--HYDROXYMETHYLGLUTARATE COA-TRANSFERASE"/>
    <property type="match status" value="1"/>
</dbReference>
<sequence>MNILEGVRIIEIADEIAGPYCGKLFADVGAEVIKVESPDGDRFRRRGSRRRAGNDGALFTYLNAGKRSVLGDYGDPHLKDLIASADILIDSGVLGSIDHDELHTRSPHLVIATISNFGLTGPYRDKPATEFTLQAESGTMGLRARPDQPPLQVGGRVFEWILGSYAAVGALAAFHRARGGGGGDIIDCSLMEACHLSASGFIDLYYALAGSPPISGPARMTELPSIEPTADGWVGFNTNTRQQFESFLLMIEREDLLEQDAAWALAPTRYERMEEWNKIVRDWTTRHTTEEIVELASALRIPVAQVNNGQTVLDHPHFNARGVWGISADGSYTQPLPPYRIGAMRPGSPPKAAPRLGELDAAELRPHPTKREVTQPGGSLPLEGMRIIDATAWWAGPSSTHILAALGADVIHLESTQHPDGARMTAAAFVDRPSWWERSAMFLATNTNKQGLTLDLSSPKGRELFFRLVEQADLVVENFSPRVFENFGITWEALSAVNPRLTMTRMPAFGLDGPWRNNVGFAQTMEQMTGMAWVTGHEYDQPRIPRGPCDPLAGMHSAFAMLVGLSRREQTGHGSFIEVSMVEAALNAAAEQAIEYTAYGTVLSRLGNRTRDAAPQGLYPCRGEEQWLALSVASDEQWAALKTVLGRPGWADDPSLDTHEGRWHAHDLIDKHLEQWASGQESATAAALLSASGVPASPLYDARLSPQHPQMVARGYFEHLDHSIVGPHQVPTLPFRFRSVDRWCRSPAPTVGEHNETILKELLGLDESAIEALTAESVIGTRLKGIDQPGAQDS</sequence>
<gene>
    <name evidence="2" type="ORF">BRW65_05480</name>
</gene>